<keyword evidence="6" id="KW-0255">Endonuclease</keyword>
<comment type="subunit">
    <text evidence="6">Heterodimer of SbcC and SbcD.</text>
</comment>
<keyword evidence="6" id="KW-0233">DNA recombination</keyword>
<evidence type="ECO:0000256" key="5">
    <source>
        <dbReference type="ARBA" id="ARBA00022839"/>
    </source>
</evidence>
<keyword evidence="10" id="KW-1185">Reference proteome</keyword>
<reference evidence="9 10" key="1">
    <citation type="journal article" date="2017" name="BMC Genomics">
        <title>Comparative genomic and phylogenomic analyses of the Bifidobacteriaceae family.</title>
        <authorList>
            <person name="Lugli G.A."/>
            <person name="Milani C."/>
            <person name="Turroni F."/>
            <person name="Duranti S."/>
            <person name="Mancabelli L."/>
            <person name="Mangifesta M."/>
            <person name="Ferrario C."/>
            <person name="Modesto M."/>
            <person name="Mattarelli P."/>
            <person name="Jiri K."/>
            <person name="van Sinderen D."/>
            <person name="Ventura M."/>
        </authorList>
    </citation>
    <scope>NUCLEOTIDE SEQUENCE [LARGE SCALE GENOMIC DNA]</scope>
    <source>
        <strain evidence="9 10">DSM 24744</strain>
    </source>
</reference>
<keyword evidence="6" id="KW-0235">DNA replication</keyword>
<dbReference type="GO" id="GO:0006310">
    <property type="term" value="P:DNA recombination"/>
    <property type="evidence" value="ECO:0007669"/>
    <property type="project" value="UniProtKB-KW"/>
</dbReference>
<dbReference type="CDD" id="cd00840">
    <property type="entry name" value="MPP_Mre11_N"/>
    <property type="match status" value="1"/>
</dbReference>
<keyword evidence="5 6" id="KW-0269">Exonuclease</keyword>
<feature type="compositionally biased region" description="Basic and acidic residues" evidence="7">
    <location>
        <begin position="445"/>
        <end position="461"/>
    </location>
</feature>
<dbReference type="Pfam" id="PF00149">
    <property type="entry name" value="Metallophos"/>
    <property type="match status" value="1"/>
</dbReference>
<organism evidence="9 10">
    <name type="scientific">Pseudoscardovia suis</name>
    <dbReference type="NCBI Taxonomy" id="987063"/>
    <lineage>
        <taxon>Bacteria</taxon>
        <taxon>Bacillati</taxon>
        <taxon>Actinomycetota</taxon>
        <taxon>Actinomycetes</taxon>
        <taxon>Bifidobacteriales</taxon>
        <taxon>Bifidobacteriaceae</taxon>
        <taxon>Pseudoscardovia</taxon>
    </lineage>
</organism>
<dbReference type="NCBIfam" id="TIGR00619">
    <property type="entry name" value="sbcd"/>
    <property type="match status" value="1"/>
</dbReference>
<accession>A0A261EZ24</accession>
<evidence type="ECO:0000256" key="2">
    <source>
        <dbReference type="ARBA" id="ARBA00013365"/>
    </source>
</evidence>
<dbReference type="InterPro" id="IPR004843">
    <property type="entry name" value="Calcineurin-like_PHP"/>
</dbReference>
<comment type="similarity">
    <text evidence="1 6">Belongs to the SbcD family.</text>
</comment>
<comment type="function">
    <text evidence="6">SbcCD cleaves DNA hairpin structures. These structures can inhibit DNA replication and are intermediates in certain DNA recombination reactions. The complex acts as a 3'-&gt;5' double strand exonuclease that can open hairpins. It also has a 5' single-strand endonuclease activity.</text>
</comment>
<dbReference type="EMBL" id="MWWQ01000006">
    <property type="protein sequence ID" value="OZG52091.1"/>
    <property type="molecule type" value="Genomic_DNA"/>
</dbReference>
<dbReference type="InterPro" id="IPR050535">
    <property type="entry name" value="DNA_Repair-Maintenance_Comp"/>
</dbReference>
<dbReference type="GO" id="GO:0006260">
    <property type="term" value="P:DNA replication"/>
    <property type="evidence" value="ECO:0007669"/>
    <property type="project" value="UniProtKB-KW"/>
</dbReference>
<evidence type="ECO:0000313" key="9">
    <source>
        <dbReference type="EMBL" id="OZG52091.1"/>
    </source>
</evidence>
<dbReference type="PANTHER" id="PTHR30337">
    <property type="entry name" value="COMPONENT OF ATP-DEPENDENT DSDNA EXONUCLEASE"/>
    <property type="match status" value="1"/>
</dbReference>
<comment type="caution">
    <text evidence="9">The sequence shown here is derived from an EMBL/GenBank/DDBJ whole genome shotgun (WGS) entry which is preliminary data.</text>
</comment>
<evidence type="ECO:0000256" key="4">
    <source>
        <dbReference type="ARBA" id="ARBA00022801"/>
    </source>
</evidence>
<gene>
    <name evidence="6" type="primary">sbcD</name>
    <name evidence="9" type="ORF">PSSU_0874</name>
</gene>
<proteinExistence type="inferred from homology"/>
<dbReference type="RefSeq" id="WP_094691213.1">
    <property type="nucleotide sequence ID" value="NZ_MWWQ01000006.1"/>
</dbReference>
<dbReference type="AlphaFoldDB" id="A0A261EZ24"/>
<evidence type="ECO:0000256" key="6">
    <source>
        <dbReference type="RuleBase" id="RU363069"/>
    </source>
</evidence>
<dbReference type="PANTHER" id="PTHR30337:SF0">
    <property type="entry name" value="NUCLEASE SBCCD SUBUNIT D"/>
    <property type="match status" value="1"/>
</dbReference>
<dbReference type="SUPFAM" id="SSF56300">
    <property type="entry name" value="Metallo-dependent phosphatases"/>
    <property type="match status" value="1"/>
</dbReference>
<evidence type="ECO:0000256" key="1">
    <source>
        <dbReference type="ARBA" id="ARBA00010555"/>
    </source>
</evidence>
<keyword evidence="3 6" id="KW-0540">Nuclease</keyword>
<feature type="region of interest" description="Disordered" evidence="7">
    <location>
        <begin position="435"/>
        <end position="468"/>
    </location>
</feature>
<dbReference type="Gene3D" id="3.60.21.10">
    <property type="match status" value="1"/>
</dbReference>
<dbReference type="OrthoDB" id="9773856at2"/>
<dbReference type="GO" id="GO:0004519">
    <property type="term" value="F:endonuclease activity"/>
    <property type="evidence" value="ECO:0007669"/>
    <property type="project" value="UniProtKB-KW"/>
</dbReference>
<evidence type="ECO:0000313" key="10">
    <source>
        <dbReference type="Proteomes" id="UP000216454"/>
    </source>
</evidence>
<keyword evidence="4 6" id="KW-0378">Hydrolase</keyword>
<sequence>MIKVLHTSDWHLGRKLNGYDQCDAQERALQWIIDTVRDEHIDVVLICGDVYDTKRPGDQQMTMLDNVLTKLVSIERDGKPAVDVILIPGNHDSAPMLGYLSRLVTPNLHICASVEDVAQPVMIERGDERLAVYAFPYLYPSSARNPINRLMHESNPDLPEESTVDETTQSVTGAAIQLAARDLAMRRAQDSHLAAILMMHANVASRMRGKIGERLDNYSGGETEHAASESPFVIGTADAIPSEYFAGTGFDYLALGHIHKPQIVTIVGDGRLPQARYCGSLLAYDADDVKQSEPQEGNYRVVDIVTVENGKVTDIAERSVQSGQRRIVNIRGDLNEILGPDNAQYREDFVNIKGTYDPEEHKDPWGEVHAAFSSVLSYSVMPYGEEDQAAADGDAIRRNVDDPMDIMLSFVHDVTNGHRDANESERDVLGEALRRAQGIPQGETSDARVSDAEDKHTERSRKNTNAAE</sequence>
<dbReference type="GO" id="GO:0008408">
    <property type="term" value="F:3'-5' exonuclease activity"/>
    <property type="evidence" value="ECO:0007669"/>
    <property type="project" value="InterPro"/>
</dbReference>
<dbReference type="Proteomes" id="UP000216454">
    <property type="component" value="Unassembled WGS sequence"/>
</dbReference>
<evidence type="ECO:0000256" key="7">
    <source>
        <dbReference type="SAM" id="MobiDB-lite"/>
    </source>
</evidence>
<protein>
    <recommendedName>
        <fullName evidence="2 6">Nuclease SbcCD subunit D</fullName>
    </recommendedName>
</protein>
<dbReference type="InterPro" id="IPR041796">
    <property type="entry name" value="Mre11_N"/>
</dbReference>
<evidence type="ECO:0000259" key="8">
    <source>
        <dbReference type="Pfam" id="PF00149"/>
    </source>
</evidence>
<evidence type="ECO:0000256" key="3">
    <source>
        <dbReference type="ARBA" id="ARBA00022722"/>
    </source>
</evidence>
<name>A0A261EZ24_9BIFI</name>
<feature type="domain" description="Calcineurin-like phosphoesterase" evidence="8">
    <location>
        <begin position="2"/>
        <end position="261"/>
    </location>
</feature>
<dbReference type="InterPro" id="IPR004593">
    <property type="entry name" value="SbcD"/>
</dbReference>
<dbReference type="InterPro" id="IPR029052">
    <property type="entry name" value="Metallo-depent_PP-like"/>
</dbReference>